<comment type="caution">
    <text evidence="3">The sequence shown here is derived from an EMBL/GenBank/DDBJ whole genome shotgun (WGS) entry which is preliminary data.</text>
</comment>
<dbReference type="AlphaFoldDB" id="A0A1D2M7X3"/>
<dbReference type="EMBL" id="LJIJ01002974">
    <property type="protein sequence ID" value="ODM89014.1"/>
    <property type="molecule type" value="Genomic_DNA"/>
</dbReference>
<dbReference type="OrthoDB" id="6020543at2759"/>
<dbReference type="Gene3D" id="2.60.120.290">
    <property type="entry name" value="Spermadhesin, CUB domain"/>
    <property type="match status" value="1"/>
</dbReference>
<dbReference type="GO" id="GO:0005576">
    <property type="term" value="C:extracellular region"/>
    <property type="evidence" value="ECO:0007669"/>
    <property type="project" value="InterPro"/>
</dbReference>
<dbReference type="PROSITE" id="PS50940">
    <property type="entry name" value="CHIT_BIND_II"/>
    <property type="match status" value="1"/>
</dbReference>
<evidence type="ECO:0000313" key="4">
    <source>
        <dbReference type="Proteomes" id="UP000094527"/>
    </source>
</evidence>
<dbReference type="InterPro" id="IPR035914">
    <property type="entry name" value="Sperma_CUB_dom_sf"/>
</dbReference>
<dbReference type="SUPFAM" id="SSF57625">
    <property type="entry name" value="Invertebrate chitin-binding proteins"/>
    <property type="match status" value="1"/>
</dbReference>
<dbReference type="Proteomes" id="UP000094527">
    <property type="component" value="Unassembled WGS sequence"/>
</dbReference>
<name>A0A1D2M7X3_ORCCI</name>
<organism evidence="3 4">
    <name type="scientific">Orchesella cincta</name>
    <name type="common">Springtail</name>
    <name type="synonym">Podura cincta</name>
    <dbReference type="NCBI Taxonomy" id="48709"/>
    <lineage>
        <taxon>Eukaryota</taxon>
        <taxon>Metazoa</taxon>
        <taxon>Ecdysozoa</taxon>
        <taxon>Arthropoda</taxon>
        <taxon>Hexapoda</taxon>
        <taxon>Collembola</taxon>
        <taxon>Entomobryomorpha</taxon>
        <taxon>Entomobryoidea</taxon>
        <taxon>Orchesellidae</taxon>
        <taxon>Orchesellinae</taxon>
        <taxon>Orchesella</taxon>
    </lineage>
</organism>
<dbReference type="SMART" id="SM00494">
    <property type="entry name" value="ChtBD2"/>
    <property type="match status" value="1"/>
</dbReference>
<dbReference type="GO" id="GO:0008061">
    <property type="term" value="F:chitin binding"/>
    <property type="evidence" value="ECO:0007669"/>
    <property type="project" value="InterPro"/>
</dbReference>
<gene>
    <name evidence="3" type="ORF">Ocin01_17667</name>
</gene>
<feature type="region of interest" description="Disordered" evidence="1">
    <location>
        <begin position="201"/>
        <end position="228"/>
    </location>
</feature>
<evidence type="ECO:0000256" key="1">
    <source>
        <dbReference type="SAM" id="MobiDB-lite"/>
    </source>
</evidence>
<dbReference type="InterPro" id="IPR002557">
    <property type="entry name" value="Chitin-bd_dom"/>
</dbReference>
<sequence length="343" mass="38101">MESGTTRPINRIFTSPLVFNNERLYPLVFPLKVAAVAEWNPVVITSKAQLLTDEAFELVLTGNYTSDVYGCSFWYFIHTLKGGNLEFIDAYPDMKPGEERRFQSQGLFIVVFFKNEKCKEEDTGALDCLICLLPHTITVVGQQEECPPTGISYLPHPDCTLYIICINGEAFEEQCRVPLYFNPRTENCQLPDTVPECVGGTRPPVSTTTSERPTEVTTQKPPVTDVPPPGALTQCGQTIKADSGYIQYKINQNYDAGELCAFLIQLDQRELCDFTLEAHGIIDMSSDTITVLSMFGRNPQDLQAVKLETINSPVHVRHNTFVVVFKTATNSGTGFPAAIPKPS</sequence>
<reference evidence="3 4" key="1">
    <citation type="journal article" date="2016" name="Genome Biol. Evol.">
        <title>Gene Family Evolution Reflects Adaptation to Soil Environmental Stressors in the Genome of the Collembolan Orchesella cincta.</title>
        <authorList>
            <person name="Faddeeva-Vakhrusheva A."/>
            <person name="Derks M.F."/>
            <person name="Anvar S.Y."/>
            <person name="Agamennone V."/>
            <person name="Suring W."/>
            <person name="Smit S."/>
            <person name="van Straalen N.M."/>
            <person name="Roelofs D."/>
        </authorList>
    </citation>
    <scope>NUCLEOTIDE SEQUENCE [LARGE SCALE GENOMIC DNA]</scope>
    <source>
        <tissue evidence="3">Mixed pool</tissue>
    </source>
</reference>
<dbReference type="Pfam" id="PF01607">
    <property type="entry name" value="CBM_14"/>
    <property type="match status" value="1"/>
</dbReference>
<keyword evidence="4" id="KW-1185">Reference proteome</keyword>
<evidence type="ECO:0000313" key="3">
    <source>
        <dbReference type="EMBL" id="ODM89014.1"/>
    </source>
</evidence>
<proteinExistence type="predicted"/>
<protein>
    <recommendedName>
        <fullName evidence="2">Chitin-binding type-2 domain-containing protein</fullName>
    </recommendedName>
</protein>
<feature type="compositionally biased region" description="Low complexity" evidence="1">
    <location>
        <begin position="201"/>
        <end position="218"/>
    </location>
</feature>
<dbReference type="Gene3D" id="2.170.140.10">
    <property type="entry name" value="Chitin binding domain"/>
    <property type="match status" value="1"/>
</dbReference>
<feature type="domain" description="Chitin-binding type-2" evidence="2">
    <location>
        <begin position="143"/>
        <end position="199"/>
    </location>
</feature>
<evidence type="ECO:0000259" key="2">
    <source>
        <dbReference type="PROSITE" id="PS50940"/>
    </source>
</evidence>
<dbReference type="InterPro" id="IPR036508">
    <property type="entry name" value="Chitin-bd_dom_sf"/>
</dbReference>
<accession>A0A1D2M7X3</accession>